<proteinExistence type="predicted"/>
<dbReference type="PANTHER" id="PTHR37423">
    <property type="entry name" value="SOLUBLE LYTIC MUREIN TRANSGLYCOSYLASE-RELATED"/>
    <property type="match status" value="1"/>
</dbReference>
<organism evidence="3 4">
    <name type="scientific">Candidatus Sungbacteria bacterium RIFCSPLOWO2_01_FULL_54_21</name>
    <dbReference type="NCBI Taxonomy" id="1802279"/>
    <lineage>
        <taxon>Bacteria</taxon>
        <taxon>Candidatus Sungiibacteriota</taxon>
    </lineage>
</organism>
<protein>
    <recommendedName>
        <fullName evidence="2">Transglycosylase SLT domain-containing protein</fullName>
    </recommendedName>
</protein>
<dbReference type="Pfam" id="PF01464">
    <property type="entry name" value="SLT"/>
    <property type="match status" value="1"/>
</dbReference>
<feature type="domain" description="Transglycosylase SLT" evidence="2">
    <location>
        <begin position="299"/>
        <end position="406"/>
    </location>
</feature>
<evidence type="ECO:0000313" key="3">
    <source>
        <dbReference type="EMBL" id="OHA08138.1"/>
    </source>
</evidence>
<dbReference type="EMBL" id="MHQR01000002">
    <property type="protein sequence ID" value="OHA08138.1"/>
    <property type="molecule type" value="Genomic_DNA"/>
</dbReference>
<dbReference type="AlphaFoldDB" id="A0A1G2L912"/>
<dbReference type="STRING" id="1802279.A3B34_04135"/>
<accession>A0A1G2L912</accession>
<dbReference type="InterPro" id="IPR008258">
    <property type="entry name" value="Transglycosylase_SLT_dom_1"/>
</dbReference>
<dbReference type="SUPFAM" id="SSF53955">
    <property type="entry name" value="Lysozyme-like"/>
    <property type="match status" value="1"/>
</dbReference>
<dbReference type="CDD" id="cd00254">
    <property type="entry name" value="LT-like"/>
    <property type="match status" value="1"/>
</dbReference>
<keyword evidence="1" id="KW-0812">Transmembrane</keyword>
<feature type="transmembrane region" description="Helical" evidence="1">
    <location>
        <begin position="137"/>
        <end position="158"/>
    </location>
</feature>
<dbReference type="InterPro" id="IPR023346">
    <property type="entry name" value="Lysozyme-like_dom_sf"/>
</dbReference>
<feature type="transmembrane region" description="Helical" evidence="1">
    <location>
        <begin position="94"/>
        <end position="116"/>
    </location>
</feature>
<evidence type="ECO:0000313" key="4">
    <source>
        <dbReference type="Proteomes" id="UP000176510"/>
    </source>
</evidence>
<dbReference type="Proteomes" id="UP000176510">
    <property type="component" value="Unassembled WGS sequence"/>
</dbReference>
<keyword evidence="1" id="KW-1133">Transmembrane helix</keyword>
<evidence type="ECO:0000256" key="1">
    <source>
        <dbReference type="SAM" id="Phobius"/>
    </source>
</evidence>
<reference evidence="3 4" key="1">
    <citation type="journal article" date="2016" name="Nat. Commun.">
        <title>Thousands of microbial genomes shed light on interconnected biogeochemical processes in an aquifer system.</title>
        <authorList>
            <person name="Anantharaman K."/>
            <person name="Brown C.T."/>
            <person name="Hug L.A."/>
            <person name="Sharon I."/>
            <person name="Castelle C.J."/>
            <person name="Probst A.J."/>
            <person name="Thomas B.C."/>
            <person name="Singh A."/>
            <person name="Wilkins M.J."/>
            <person name="Karaoz U."/>
            <person name="Brodie E.L."/>
            <person name="Williams K.H."/>
            <person name="Hubbard S.S."/>
            <person name="Banfield J.F."/>
        </authorList>
    </citation>
    <scope>NUCLEOTIDE SEQUENCE [LARGE SCALE GENOMIC DNA]</scope>
</reference>
<name>A0A1G2L912_9BACT</name>
<dbReference type="Gene3D" id="1.10.530.10">
    <property type="match status" value="1"/>
</dbReference>
<comment type="caution">
    <text evidence="3">The sequence shown here is derived from an EMBL/GenBank/DDBJ whole genome shotgun (WGS) entry which is preliminary data.</text>
</comment>
<dbReference type="PANTHER" id="PTHR37423:SF2">
    <property type="entry name" value="MEMBRANE-BOUND LYTIC MUREIN TRANSGLYCOSYLASE C"/>
    <property type="match status" value="1"/>
</dbReference>
<evidence type="ECO:0000259" key="2">
    <source>
        <dbReference type="Pfam" id="PF01464"/>
    </source>
</evidence>
<keyword evidence="1" id="KW-0472">Membrane</keyword>
<gene>
    <name evidence="3" type="ORF">A3B34_04135</name>
</gene>
<sequence>MIQPHSLSRLNLVNNYRGLTSIVATIVILSVLVAVLVLPSIAHAAGGDGWQGLVPSCGGTPTEQPGEGGSTVRTYTPCDTCHLVALIKNLLDFVWKYVALTGVALMLMIGGFQMVVGGISGSATGHQKGLGTIKNAFIGLAIVFFAWLAIDTVIKFVAQQSLTSGTPAVPFLGSNRGGSAATDDFGSTPSPQMGFGPWNQLKCTKLKPVEVTTRPPPKTAAPQSVAQAFGSGCACQTSPAAVAQATFGSGACEGINTCHPLIRQNLENAARNPEGEALNVPIGGDVCVDRRLSAFSAPIQEVVTRYNLDPEYFQAFLMTESRGNPSAVSPKQAYGIGQLLVPTARGIPEFRSQLAGMTDQQVANWLLVGDNGVRASGAYLRGCLNRFGENRRRAEACYNGGPGANAPSVHCNGQTTNVMRWECPYDSFQPNGTTCWGTDGVGCRRNIGFQETRNYGAIIQRFESQIEQGTCRPMATPI</sequence>
<feature type="transmembrane region" description="Helical" evidence="1">
    <location>
        <begin position="21"/>
        <end position="42"/>
    </location>
</feature>